<dbReference type="Gene3D" id="6.10.140.1230">
    <property type="match status" value="1"/>
</dbReference>
<sequence length="60" mass="7114">MKDYQKQYSQLNMTIEMVCQEIDETLKKEELEEETKDLTNQMVDEITLHLSSESTEVDDL</sequence>
<comment type="caution">
    <text evidence="2">The sequence shown here is derived from an EMBL/GenBank/DDBJ whole genome shotgun (WGS) entry which is preliminary data.</text>
</comment>
<feature type="coiled-coil region" evidence="1">
    <location>
        <begin position="21"/>
        <end position="48"/>
    </location>
</feature>
<evidence type="ECO:0000256" key="1">
    <source>
        <dbReference type="SAM" id="Coils"/>
    </source>
</evidence>
<dbReference type="EMBL" id="CAKOAT010415154">
    <property type="protein sequence ID" value="CAH8368786.1"/>
    <property type="molecule type" value="Genomic_DNA"/>
</dbReference>
<reference evidence="2 3" key="1">
    <citation type="submission" date="2022-03" db="EMBL/GenBank/DDBJ databases">
        <authorList>
            <person name="Macdonald S."/>
            <person name="Ahmed S."/>
            <person name="Newling K."/>
        </authorList>
    </citation>
    <scope>NUCLEOTIDE SEQUENCE [LARGE SCALE GENOMIC DNA]</scope>
</reference>
<evidence type="ECO:0000313" key="2">
    <source>
        <dbReference type="EMBL" id="CAH8368786.1"/>
    </source>
</evidence>
<name>A0ABC8L7Q7_ERUVS</name>
<organism evidence="2 3">
    <name type="scientific">Eruca vesicaria subsp. sativa</name>
    <name type="common">Garden rocket</name>
    <name type="synonym">Eruca sativa</name>
    <dbReference type="NCBI Taxonomy" id="29727"/>
    <lineage>
        <taxon>Eukaryota</taxon>
        <taxon>Viridiplantae</taxon>
        <taxon>Streptophyta</taxon>
        <taxon>Embryophyta</taxon>
        <taxon>Tracheophyta</taxon>
        <taxon>Spermatophyta</taxon>
        <taxon>Magnoliopsida</taxon>
        <taxon>eudicotyledons</taxon>
        <taxon>Gunneridae</taxon>
        <taxon>Pentapetalae</taxon>
        <taxon>rosids</taxon>
        <taxon>malvids</taxon>
        <taxon>Brassicales</taxon>
        <taxon>Brassicaceae</taxon>
        <taxon>Brassiceae</taxon>
        <taxon>Eruca</taxon>
    </lineage>
</organism>
<proteinExistence type="predicted"/>
<dbReference type="AlphaFoldDB" id="A0ABC8L7Q7"/>
<evidence type="ECO:0000313" key="3">
    <source>
        <dbReference type="Proteomes" id="UP001642260"/>
    </source>
</evidence>
<protein>
    <submittedName>
        <fullName evidence="2">Uncharacterized protein</fullName>
    </submittedName>
</protein>
<accession>A0ABC8L7Q7</accession>
<gene>
    <name evidence="2" type="ORF">ERUC_LOCUS31032</name>
</gene>
<dbReference type="Proteomes" id="UP001642260">
    <property type="component" value="Unassembled WGS sequence"/>
</dbReference>
<keyword evidence="1" id="KW-0175">Coiled coil</keyword>
<keyword evidence="3" id="KW-1185">Reference proteome</keyword>